<evidence type="ECO:0000313" key="2">
    <source>
        <dbReference type="EMBL" id="GFI41282.1"/>
    </source>
</evidence>
<accession>A0A1I0C1X3</accession>
<feature type="transmembrane region" description="Helical" evidence="1">
    <location>
        <begin position="73"/>
        <end position="91"/>
    </location>
</feature>
<reference evidence="4" key="2">
    <citation type="submission" date="2016-10" db="EMBL/GenBank/DDBJ databases">
        <authorList>
            <person name="Varghese N."/>
            <person name="Submissions S."/>
        </authorList>
    </citation>
    <scope>NUCLEOTIDE SEQUENCE [LARGE SCALE GENOMIC DNA]</scope>
    <source>
        <strain evidence="4">DSM 1551</strain>
    </source>
</reference>
<evidence type="ECO:0000313" key="3">
    <source>
        <dbReference type="EMBL" id="SET12872.1"/>
    </source>
</evidence>
<keyword evidence="1" id="KW-1133">Transmembrane helix</keyword>
<protein>
    <recommendedName>
        <fullName evidence="6">DUF3278 domain-containing protein</fullName>
    </recommendedName>
</protein>
<evidence type="ECO:0000256" key="1">
    <source>
        <dbReference type="SAM" id="Phobius"/>
    </source>
</evidence>
<feature type="transmembrane region" description="Helical" evidence="1">
    <location>
        <begin position="153"/>
        <end position="176"/>
    </location>
</feature>
<dbReference type="EMBL" id="BLMI01000170">
    <property type="protein sequence ID" value="GFI41282.1"/>
    <property type="molecule type" value="Genomic_DNA"/>
</dbReference>
<dbReference type="Proteomes" id="UP000198558">
    <property type="component" value="Unassembled WGS sequence"/>
</dbReference>
<reference evidence="3" key="1">
    <citation type="submission" date="2016-10" db="EMBL/GenBank/DDBJ databases">
        <authorList>
            <person name="de Groot N.N."/>
        </authorList>
    </citation>
    <scope>NUCLEOTIDE SEQUENCE [LARGE SCALE GENOMIC DNA]</scope>
    <source>
        <strain evidence="3">DSM 1551</strain>
    </source>
</reference>
<feature type="transmembrane region" description="Helical" evidence="1">
    <location>
        <begin position="126"/>
        <end position="147"/>
    </location>
</feature>
<evidence type="ECO:0000313" key="5">
    <source>
        <dbReference type="Proteomes" id="UP000490821"/>
    </source>
</evidence>
<gene>
    <name evidence="2" type="ORF">IMSAGC017_01325</name>
    <name evidence="3" type="ORF">SAMN04489758_10216</name>
</gene>
<dbReference type="Proteomes" id="UP000490821">
    <property type="component" value="Unassembled WGS sequence"/>
</dbReference>
<keyword evidence="1" id="KW-0812">Transmembrane</keyword>
<organism evidence="3 4">
    <name type="scientific">Thomasclavelia cocleata</name>
    <dbReference type="NCBI Taxonomy" id="69824"/>
    <lineage>
        <taxon>Bacteria</taxon>
        <taxon>Bacillati</taxon>
        <taxon>Bacillota</taxon>
        <taxon>Erysipelotrichia</taxon>
        <taxon>Erysipelotrichales</taxon>
        <taxon>Coprobacillaceae</taxon>
        <taxon>Thomasclavelia</taxon>
    </lineage>
</organism>
<feature type="transmembrane region" description="Helical" evidence="1">
    <location>
        <begin position="49"/>
        <end position="67"/>
    </location>
</feature>
<name>A0A1I0C1X3_9FIRM</name>
<proteinExistence type="predicted"/>
<dbReference type="EMBL" id="FOIN01000002">
    <property type="protein sequence ID" value="SET12872.1"/>
    <property type="molecule type" value="Genomic_DNA"/>
</dbReference>
<sequence length="179" mass="20454">MAQNKSRKNNNSGNITGRNIYLDNHGQTVFYDVLTKKGYIIDSKVESKFYLLKNRFFLVAIVIILFGEYFSSWVQATITGIAICIFTELYFRFKFLRGLRETKKFDRGKRQTMLLATIESNEPRKALLRVVLYCAFAILIVVNALMIKADLAIMTVSILLCIVASYCAVINVIALIKMK</sequence>
<evidence type="ECO:0000313" key="4">
    <source>
        <dbReference type="Proteomes" id="UP000198558"/>
    </source>
</evidence>
<keyword evidence="4" id="KW-1185">Reference proteome</keyword>
<keyword evidence="1" id="KW-0472">Membrane</keyword>
<evidence type="ECO:0008006" key="6">
    <source>
        <dbReference type="Google" id="ProtNLM"/>
    </source>
</evidence>
<dbReference type="GeneID" id="78287323"/>
<dbReference type="RefSeq" id="WP_092351751.1">
    <property type="nucleotide sequence ID" value="NZ_BLMI01000170.1"/>
</dbReference>
<reference evidence="2 5" key="3">
    <citation type="journal article" date="2020" name="Microbiome">
        <title>Single-cell genomics of uncultured bacteria reveals dietary fiber responders in the mouse gut microbiota.</title>
        <authorList>
            <person name="Chijiiwa R."/>
            <person name="Hosokawa M."/>
            <person name="Kogawa M."/>
            <person name="Nishikawa Y."/>
            <person name="Ide K."/>
            <person name="Sakanashi C."/>
            <person name="Takahashi K."/>
            <person name="Takeyama H."/>
        </authorList>
    </citation>
    <scope>NUCLEOTIDE SEQUENCE [LARGE SCALE GENOMIC DNA]</scope>
    <source>
        <strain evidence="2">IMSAGC_017</strain>
    </source>
</reference>
<dbReference type="AlphaFoldDB" id="A0A1I0C1X3"/>
<dbReference type="OrthoDB" id="1655364at2"/>